<gene>
    <name evidence="4" type="primary">atpE_11</name>
    <name evidence="4" type="ORF">SDC9_35291</name>
</gene>
<dbReference type="SUPFAM" id="SSF160527">
    <property type="entry name" value="V-type ATPase subunit E-like"/>
    <property type="match status" value="1"/>
</dbReference>
<evidence type="ECO:0000256" key="3">
    <source>
        <dbReference type="ARBA" id="ARBA00023065"/>
    </source>
</evidence>
<protein>
    <submittedName>
        <fullName evidence="4">V-type proton ATPase subunit E</fullName>
    </submittedName>
</protein>
<comment type="similarity">
    <text evidence="1">Belongs to the V-ATPase E subunit family.</text>
</comment>
<evidence type="ECO:0000313" key="4">
    <source>
        <dbReference type="EMBL" id="MPL89258.1"/>
    </source>
</evidence>
<dbReference type="InterPro" id="IPR038495">
    <property type="entry name" value="ATPase_E_C"/>
</dbReference>
<dbReference type="Pfam" id="PF01991">
    <property type="entry name" value="vATP-synt_E"/>
    <property type="match status" value="1"/>
</dbReference>
<comment type="caution">
    <text evidence="4">The sequence shown here is derived from an EMBL/GenBank/DDBJ whole genome shotgun (WGS) entry which is preliminary data.</text>
</comment>
<name>A0A644VD52_9ZZZZ</name>
<dbReference type="AlphaFoldDB" id="A0A644VD52"/>
<organism evidence="4">
    <name type="scientific">bioreactor metagenome</name>
    <dbReference type="NCBI Taxonomy" id="1076179"/>
    <lineage>
        <taxon>unclassified sequences</taxon>
        <taxon>metagenomes</taxon>
        <taxon>ecological metagenomes</taxon>
    </lineage>
</organism>
<accession>A0A644VD52</accession>
<dbReference type="EMBL" id="VSSQ01000276">
    <property type="protein sequence ID" value="MPL89258.1"/>
    <property type="molecule type" value="Genomic_DNA"/>
</dbReference>
<evidence type="ECO:0000256" key="1">
    <source>
        <dbReference type="ARBA" id="ARBA00005901"/>
    </source>
</evidence>
<dbReference type="Gene3D" id="3.30.2320.30">
    <property type="entry name" value="ATP synthase, E subunit, C-terminal"/>
    <property type="match status" value="1"/>
</dbReference>
<proteinExistence type="inferred from homology"/>
<dbReference type="GO" id="GO:0033178">
    <property type="term" value="C:proton-transporting two-sector ATPase complex, catalytic domain"/>
    <property type="evidence" value="ECO:0007669"/>
    <property type="project" value="InterPro"/>
</dbReference>
<evidence type="ECO:0000256" key="2">
    <source>
        <dbReference type="ARBA" id="ARBA00022448"/>
    </source>
</evidence>
<keyword evidence="2" id="KW-0813">Transport</keyword>
<reference evidence="4" key="1">
    <citation type="submission" date="2019-08" db="EMBL/GenBank/DDBJ databases">
        <authorList>
            <person name="Kucharzyk K."/>
            <person name="Murdoch R.W."/>
            <person name="Higgins S."/>
            <person name="Loffler F."/>
        </authorList>
    </citation>
    <scope>NUCLEOTIDE SEQUENCE</scope>
</reference>
<sequence>MAANKIILKIREDASQEVAIMLAAAKKKAIASDAKIMNTAKLKVEEINAQAAEDADEAARRQVLIAELEARKNSLDSKRRVIEEAFSRAEKELTKLPLDKWEKLIMATVLAASESGNEQLCVPAADIEKYKNGMLTKLNAALVAAGKKGELTLASEPAKFTGGVMLIGKHSDFDGSFATILRDVRMKSEREVATMLFGTEVK</sequence>
<keyword evidence="3" id="KW-0406">Ion transport</keyword>
<dbReference type="InterPro" id="IPR002842">
    <property type="entry name" value="ATPase_V1_Esu"/>
</dbReference>
<dbReference type="GO" id="GO:0046961">
    <property type="term" value="F:proton-transporting ATPase activity, rotational mechanism"/>
    <property type="evidence" value="ECO:0007669"/>
    <property type="project" value="InterPro"/>
</dbReference>